<reference evidence="2" key="1">
    <citation type="submission" date="2020-02" db="EMBL/GenBank/DDBJ databases">
        <authorList>
            <person name="Meier V. D."/>
        </authorList>
    </citation>
    <scope>NUCLEOTIDE SEQUENCE</scope>
    <source>
        <strain evidence="2">AVDCRST_MAG90</strain>
    </source>
</reference>
<evidence type="ECO:0008006" key="3">
    <source>
        <dbReference type="Google" id="ProtNLM"/>
    </source>
</evidence>
<accession>A0A6J4KZC5</accession>
<name>A0A6J4KZC5_9HYPH</name>
<feature type="transmembrane region" description="Helical" evidence="1">
    <location>
        <begin position="97"/>
        <end position="116"/>
    </location>
</feature>
<organism evidence="2">
    <name type="scientific">uncultured Microvirga sp</name>
    <dbReference type="NCBI Taxonomy" id="412392"/>
    <lineage>
        <taxon>Bacteria</taxon>
        <taxon>Pseudomonadati</taxon>
        <taxon>Pseudomonadota</taxon>
        <taxon>Alphaproteobacteria</taxon>
        <taxon>Hyphomicrobiales</taxon>
        <taxon>Methylobacteriaceae</taxon>
        <taxon>Microvirga</taxon>
        <taxon>environmental samples</taxon>
    </lineage>
</organism>
<dbReference type="AlphaFoldDB" id="A0A6J4KZC5"/>
<feature type="transmembrane region" description="Helical" evidence="1">
    <location>
        <begin position="44"/>
        <end position="63"/>
    </location>
</feature>
<dbReference type="EMBL" id="CADCUC010000165">
    <property type="protein sequence ID" value="CAA9318053.1"/>
    <property type="molecule type" value="Genomic_DNA"/>
</dbReference>
<keyword evidence="1" id="KW-1133">Transmembrane helix</keyword>
<protein>
    <recommendedName>
        <fullName evidence="3">Integral membrane protein</fullName>
    </recommendedName>
</protein>
<evidence type="ECO:0000256" key="1">
    <source>
        <dbReference type="SAM" id="Phobius"/>
    </source>
</evidence>
<keyword evidence="1" id="KW-0812">Transmembrane</keyword>
<keyword evidence="1" id="KW-0472">Membrane</keyword>
<evidence type="ECO:0000313" key="2">
    <source>
        <dbReference type="EMBL" id="CAA9318053.1"/>
    </source>
</evidence>
<feature type="transmembrane region" description="Helical" evidence="1">
    <location>
        <begin position="70"/>
        <end position="91"/>
    </location>
</feature>
<feature type="transmembrane region" description="Helical" evidence="1">
    <location>
        <begin position="12"/>
        <end position="32"/>
    </location>
</feature>
<gene>
    <name evidence="2" type="ORF">AVDCRST_MAG90-858</name>
</gene>
<proteinExistence type="predicted"/>
<sequence length="130" mass="12856">MSPFSNIPLRTILAIDAATCLGMGAALALGSGPIAGLTGLPPNLLLWAGLVLLPTAVFIAIVARRPFGWGVRAVVLGNVLWVGASLLVLAGASGANALGVAFVLAQAAVVAVFAWCEAAGGRAEVQALAG</sequence>